<dbReference type="GO" id="GO:0003700">
    <property type="term" value="F:DNA-binding transcription factor activity"/>
    <property type="evidence" value="ECO:0007669"/>
    <property type="project" value="InterPro"/>
</dbReference>
<dbReference type="InterPro" id="IPR013325">
    <property type="entry name" value="RNA_pol_sigma_r2"/>
</dbReference>
<gene>
    <name evidence="2" type="ORF">EDC14_10164</name>
</gene>
<dbReference type="RefSeq" id="WP_132014839.1">
    <property type="nucleotide sequence ID" value="NZ_SLUN01000016.1"/>
</dbReference>
<dbReference type="InterPro" id="IPR007627">
    <property type="entry name" value="RNA_pol_sigma70_r2"/>
</dbReference>
<protein>
    <submittedName>
        <fullName evidence="2">RNA polymerase sigma factor (Sigma-70 family)</fullName>
    </submittedName>
</protein>
<feature type="domain" description="RNA polymerase sigma-70 region 2" evidence="1">
    <location>
        <begin position="15"/>
        <end position="82"/>
    </location>
</feature>
<dbReference type="InterPro" id="IPR050239">
    <property type="entry name" value="Sigma-70_RNA_pol_init_factors"/>
</dbReference>
<evidence type="ECO:0000259" key="1">
    <source>
        <dbReference type="Pfam" id="PF04542"/>
    </source>
</evidence>
<proteinExistence type="predicted"/>
<dbReference type="AlphaFoldDB" id="A0A4R1RIE8"/>
<dbReference type="Pfam" id="PF04542">
    <property type="entry name" value="Sigma70_r2"/>
    <property type="match status" value="1"/>
</dbReference>
<evidence type="ECO:0000313" key="3">
    <source>
        <dbReference type="Proteomes" id="UP000295008"/>
    </source>
</evidence>
<name>A0A4R1RIE8_HYDET</name>
<dbReference type="PANTHER" id="PTHR30603">
    <property type="entry name" value="RNA POLYMERASE SIGMA FACTOR RPO"/>
    <property type="match status" value="1"/>
</dbReference>
<accession>A0A4R1RIE8</accession>
<organism evidence="2 3">
    <name type="scientific">Hydrogenispora ethanolica</name>
    <dbReference type="NCBI Taxonomy" id="1082276"/>
    <lineage>
        <taxon>Bacteria</taxon>
        <taxon>Bacillati</taxon>
        <taxon>Bacillota</taxon>
        <taxon>Hydrogenispora</taxon>
    </lineage>
</organism>
<evidence type="ECO:0000313" key="2">
    <source>
        <dbReference type="EMBL" id="TCL65875.1"/>
    </source>
</evidence>
<dbReference type="PANTHER" id="PTHR30603:SF17">
    <property type="entry name" value="RNA POLYMERASE SIGMA-G FACTOR"/>
    <property type="match status" value="1"/>
</dbReference>
<dbReference type="Gene3D" id="1.20.120.1810">
    <property type="match status" value="1"/>
</dbReference>
<dbReference type="SUPFAM" id="SSF88946">
    <property type="entry name" value="Sigma2 domain of RNA polymerase sigma factors"/>
    <property type="match status" value="1"/>
</dbReference>
<dbReference type="Proteomes" id="UP000295008">
    <property type="component" value="Unassembled WGS sequence"/>
</dbReference>
<dbReference type="OrthoDB" id="1906424at2"/>
<dbReference type="InterPro" id="IPR013324">
    <property type="entry name" value="RNA_pol_sigma_r3/r4-like"/>
</dbReference>
<dbReference type="NCBIfam" id="TIGR02937">
    <property type="entry name" value="sigma70-ECF"/>
    <property type="match status" value="1"/>
</dbReference>
<dbReference type="SUPFAM" id="SSF88659">
    <property type="entry name" value="Sigma3 and sigma4 domains of RNA polymerase sigma factors"/>
    <property type="match status" value="1"/>
</dbReference>
<comment type="caution">
    <text evidence="2">The sequence shown here is derived from an EMBL/GenBank/DDBJ whole genome shotgun (WGS) entry which is preliminary data.</text>
</comment>
<dbReference type="InterPro" id="IPR014284">
    <property type="entry name" value="RNA_pol_sigma-70_dom"/>
</dbReference>
<reference evidence="2 3" key="1">
    <citation type="submission" date="2019-03" db="EMBL/GenBank/DDBJ databases">
        <title>Genomic Encyclopedia of Type Strains, Phase IV (KMG-IV): sequencing the most valuable type-strain genomes for metagenomic binning, comparative biology and taxonomic classification.</title>
        <authorList>
            <person name="Goeker M."/>
        </authorList>
    </citation>
    <scope>NUCLEOTIDE SEQUENCE [LARGE SCALE GENOMIC DNA]</scope>
    <source>
        <strain evidence="2 3">LX-B</strain>
    </source>
</reference>
<sequence length="179" mass="20310">MYKNWSLTSEQRKRVEDNIRLVWHVMHRYYPGLVSDEDAFQEGCIGLCNAAARFKLENGVAFSTFAVPCIRTRVSKYLKRKYRDQCESLDVESPADDSIADPVTFIEMLPSNTDIENQVLSGITIKAGMAKLDKTQKKIMSCKLGGMKVPEICKKIGRSRSGVFHRLKQAKDTIDEKEG</sequence>
<dbReference type="EMBL" id="SLUN01000016">
    <property type="protein sequence ID" value="TCL65875.1"/>
    <property type="molecule type" value="Genomic_DNA"/>
</dbReference>
<dbReference type="GO" id="GO:0006352">
    <property type="term" value="P:DNA-templated transcription initiation"/>
    <property type="evidence" value="ECO:0007669"/>
    <property type="project" value="InterPro"/>
</dbReference>
<keyword evidence="3" id="KW-1185">Reference proteome</keyword>